<name>A0A3E0A7R2_9CHLR</name>
<feature type="signal peptide" evidence="1">
    <location>
        <begin position="1"/>
        <end position="35"/>
    </location>
</feature>
<dbReference type="InterPro" id="IPR006059">
    <property type="entry name" value="SBP"/>
</dbReference>
<comment type="caution">
    <text evidence="2">The sequence shown here is derived from an EMBL/GenBank/DDBJ whole genome shotgun (WGS) entry which is preliminary data.</text>
</comment>
<dbReference type="PANTHER" id="PTHR43649:SF12">
    <property type="entry name" value="DIACETYLCHITOBIOSE BINDING PROTEIN DASA"/>
    <property type="match status" value="1"/>
</dbReference>
<dbReference type="SUPFAM" id="SSF53850">
    <property type="entry name" value="Periplasmic binding protein-like II"/>
    <property type="match status" value="1"/>
</dbReference>
<dbReference type="PROSITE" id="PS51257">
    <property type="entry name" value="PROKAR_LIPOPROTEIN"/>
    <property type="match status" value="1"/>
</dbReference>
<accession>A0A3E0A7R2</accession>
<evidence type="ECO:0000313" key="2">
    <source>
        <dbReference type="EMBL" id="REG06983.1"/>
    </source>
</evidence>
<evidence type="ECO:0000256" key="1">
    <source>
        <dbReference type="SAM" id="SignalP"/>
    </source>
</evidence>
<proteinExistence type="predicted"/>
<reference evidence="2 3" key="1">
    <citation type="submission" date="2018-08" db="EMBL/GenBank/DDBJ databases">
        <title>Genomic Encyclopedia of Type Strains, Phase IV (KMG-IV): sequencing the most valuable type-strain genomes for metagenomic binning, comparative biology and taxonomic classification.</title>
        <authorList>
            <person name="Goeker M."/>
        </authorList>
    </citation>
    <scope>NUCLEOTIDE SEQUENCE [LARGE SCALE GENOMIC DNA]</scope>
    <source>
        <strain evidence="2 3">DSM 23923</strain>
    </source>
</reference>
<keyword evidence="1" id="KW-0732">Signal</keyword>
<dbReference type="Gene3D" id="3.40.190.10">
    <property type="entry name" value="Periplasmic binding protein-like II"/>
    <property type="match status" value="1"/>
</dbReference>
<dbReference type="EMBL" id="QUMS01000003">
    <property type="protein sequence ID" value="REG06983.1"/>
    <property type="molecule type" value="Genomic_DNA"/>
</dbReference>
<dbReference type="Proteomes" id="UP000256388">
    <property type="component" value="Unassembled WGS sequence"/>
</dbReference>
<evidence type="ECO:0000313" key="3">
    <source>
        <dbReference type="Proteomes" id="UP000256388"/>
    </source>
</evidence>
<gene>
    <name evidence="2" type="ORF">DFR64_2185</name>
</gene>
<feature type="chain" id="PRO_5017599213" evidence="1">
    <location>
        <begin position="36"/>
        <end position="480"/>
    </location>
</feature>
<dbReference type="InterPro" id="IPR050490">
    <property type="entry name" value="Bact_solute-bd_prot1"/>
</dbReference>
<organism evidence="2 3">
    <name type="scientific">Pelolinea submarina</name>
    <dbReference type="NCBI Taxonomy" id="913107"/>
    <lineage>
        <taxon>Bacteria</taxon>
        <taxon>Bacillati</taxon>
        <taxon>Chloroflexota</taxon>
        <taxon>Anaerolineae</taxon>
        <taxon>Anaerolineales</taxon>
        <taxon>Anaerolineaceae</taxon>
        <taxon>Pelolinea</taxon>
    </lineage>
</organism>
<dbReference type="PANTHER" id="PTHR43649">
    <property type="entry name" value="ARABINOSE-BINDING PROTEIN-RELATED"/>
    <property type="match status" value="1"/>
</dbReference>
<dbReference type="AlphaFoldDB" id="A0A3E0A7R2"/>
<protein>
    <submittedName>
        <fullName evidence="2">ABC-type glycerol-3-phosphate transport system substrate-binding protein</fullName>
    </submittedName>
</protein>
<sequence length="480" mass="53750">MLVRLSLMNKKTTAFLFLLASFISLFLYACSPQTAAVLPTDTAEATVVDSPATETPFIPTPSPVSTEAVNLSAVSLPEGIQLEFWHPWSGELANLMAELVEQFNQENQWGITVTVQVHADELVLLQDMDQAAANAEYPDVVAAPSAYLKTWYRQGWPLLDLTAFTDSPEYGLDADQLAAFLPVFWKNDLIDEVRLGLPAFRDGHFLFYNQSWAQQMGFDAYPQTSLDFQAQACAAAAANLADAQLENNGTGGWLYDTRALTLLSWLRAFNGDDLIRSDGEISFAEEGSQVALEYLFDMYYQNCAWTGKQSEPFQYFADRYALFYSGDSQDIFTQEIVNQNVKSGDDWMLIPYPSDDSRPVVYVDGDSYAVFQKDIDKELAAWLFLRYLNSTENQIKVIQATGSLPFSTITIGQMSDFRKEHPVWDQALQYLALAQPIPDTPGWMDAEAVLSDMAWQLKYTAAKENLPAILNEAERIIQGN</sequence>
<dbReference type="Pfam" id="PF13416">
    <property type="entry name" value="SBP_bac_8"/>
    <property type="match status" value="1"/>
</dbReference>
<keyword evidence="3" id="KW-1185">Reference proteome</keyword>